<gene>
    <name evidence="3" type="ORF">HNP55_003786</name>
</gene>
<keyword evidence="4" id="KW-1185">Reference proteome</keyword>
<comment type="caution">
    <text evidence="3">The sequence shown here is derived from an EMBL/GenBank/DDBJ whole genome shotgun (WGS) entry which is preliminary data.</text>
</comment>
<feature type="domain" description="Ice-binding protein C-terminal" evidence="2">
    <location>
        <begin position="136"/>
        <end position="160"/>
    </location>
</feature>
<dbReference type="EMBL" id="JACHLP010000008">
    <property type="protein sequence ID" value="MBB4845239.1"/>
    <property type="molecule type" value="Genomic_DNA"/>
</dbReference>
<feature type="chain" id="PRO_5032971219" evidence="1">
    <location>
        <begin position="21"/>
        <end position="164"/>
    </location>
</feature>
<keyword evidence="1" id="KW-0732">Signal</keyword>
<evidence type="ECO:0000256" key="1">
    <source>
        <dbReference type="SAM" id="SignalP"/>
    </source>
</evidence>
<name>A0A840LGS8_9BURK</name>
<sequence>MFKKTAIALGLLGAMFSAQAAIFNFNGLIDAGPEAGKSFSGQFSFADAALTGSGFETPALLSFSLNFLGQSYQLAGASGTPTADHQDGVFLGLSVQFASSTQSLVFSSGSFDLSDAYLHFTPVGGVESSGGYSISAVPEPSSWALGLGGLLGLGLMLRRRPAQV</sequence>
<proteinExistence type="predicted"/>
<dbReference type="InterPro" id="IPR013424">
    <property type="entry name" value="Ice-binding_C"/>
</dbReference>
<evidence type="ECO:0000313" key="3">
    <source>
        <dbReference type="EMBL" id="MBB4845239.1"/>
    </source>
</evidence>
<organism evidence="3 4">
    <name type="scientific">Roseateles oligotrophus</name>
    <dbReference type="NCBI Taxonomy" id="1769250"/>
    <lineage>
        <taxon>Bacteria</taxon>
        <taxon>Pseudomonadati</taxon>
        <taxon>Pseudomonadota</taxon>
        <taxon>Betaproteobacteria</taxon>
        <taxon>Burkholderiales</taxon>
        <taxon>Sphaerotilaceae</taxon>
        <taxon>Roseateles</taxon>
    </lineage>
</organism>
<dbReference type="AlphaFoldDB" id="A0A840LGS8"/>
<dbReference type="Proteomes" id="UP000562027">
    <property type="component" value="Unassembled WGS sequence"/>
</dbReference>
<evidence type="ECO:0000313" key="4">
    <source>
        <dbReference type="Proteomes" id="UP000562027"/>
    </source>
</evidence>
<accession>A0A840LGS8</accession>
<dbReference type="RefSeq" id="WP_184302939.1">
    <property type="nucleotide sequence ID" value="NZ_JACHLP010000008.1"/>
</dbReference>
<dbReference type="Pfam" id="PF07589">
    <property type="entry name" value="PEP-CTERM"/>
    <property type="match status" value="1"/>
</dbReference>
<feature type="signal peptide" evidence="1">
    <location>
        <begin position="1"/>
        <end position="20"/>
    </location>
</feature>
<protein>
    <submittedName>
        <fullName evidence="3">MYXO-CTERM domain-containing protein</fullName>
    </submittedName>
</protein>
<reference evidence="3 4" key="1">
    <citation type="submission" date="2020-08" db="EMBL/GenBank/DDBJ databases">
        <title>Functional genomics of gut bacteria from endangered species of beetles.</title>
        <authorList>
            <person name="Carlos-Shanley C."/>
        </authorList>
    </citation>
    <scope>NUCLEOTIDE SEQUENCE [LARGE SCALE GENOMIC DNA]</scope>
    <source>
        <strain evidence="3 4">S00239</strain>
    </source>
</reference>
<evidence type="ECO:0000259" key="2">
    <source>
        <dbReference type="Pfam" id="PF07589"/>
    </source>
</evidence>